<gene>
    <name evidence="4" type="ORF">HNQ81_002781</name>
</gene>
<dbReference type="PANTHER" id="PTHR36698">
    <property type="entry name" value="BLL5892 PROTEIN"/>
    <property type="match status" value="1"/>
</dbReference>
<name>A0A840V015_9BACT</name>
<dbReference type="EMBL" id="JACHEO010000018">
    <property type="protein sequence ID" value="MBB5349034.1"/>
    <property type="molecule type" value="Genomic_DNA"/>
</dbReference>
<keyword evidence="2" id="KW-0472">Membrane</keyword>
<feature type="domain" description="Mce/MlaD" evidence="3">
    <location>
        <begin position="47"/>
        <end position="115"/>
    </location>
</feature>
<evidence type="ECO:0000313" key="4">
    <source>
        <dbReference type="EMBL" id="MBB5349034.1"/>
    </source>
</evidence>
<protein>
    <submittedName>
        <fullName evidence="4">Phospholipid/cholesterol/gamma-HCH transport system substrate-binding protein</fullName>
    </submittedName>
</protein>
<evidence type="ECO:0000259" key="3">
    <source>
        <dbReference type="Pfam" id="PF02470"/>
    </source>
</evidence>
<dbReference type="AlphaFoldDB" id="A0A840V015"/>
<comment type="caution">
    <text evidence="4">The sequence shown here is derived from an EMBL/GenBank/DDBJ whole genome shotgun (WGS) entry which is preliminary data.</text>
</comment>
<organism evidence="4 5">
    <name type="scientific">Desulfoprunum benzoelyticum</name>
    <dbReference type="NCBI Taxonomy" id="1506996"/>
    <lineage>
        <taxon>Bacteria</taxon>
        <taxon>Pseudomonadati</taxon>
        <taxon>Thermodesulfobacteriota</taxon>
        <taxon>Desulfobulbia</taxon>
        <taxon>Desulfobulbales</taxon>
        <taxon>Desulfobulbaceae</taxon>
        <taxon>Desulfoprunum</taxon>
    </lineage>
</organism>
<evidence type="ECO:0000256" key="1">
    <source>
        <dbReference type="SAM" id="MobiDB-lite"/>
    </source>
</evidence>
<dbReference type="InterPro" id="IPR003399">
    <property type="entry name" value="Mce/MlaD"/>
</dbReference>
<dbReference type="Proteomes" id="UP000539642">
    <property type="component" value="Unassembled WGS sequence"/>
</dbReference>
<feature type="transmembrane region" description="Helical" evidence="2">
    <location>
        <begin position="6"/>
        <end position="30"/>
    </location>
</feature>
<keyword evidence="5" id="KW-1185">Reference proteome</keyword>
<dbReference type="RefSeq" id="WP_183351849.1">
    <property type="nucleotide sequence ID" value="NZ_JACHEO010000018.1"/>
</dbReference>
<keyword evidence="2" id="KW-1133">Transmembrane helix</keyword>
<feature type="region of interest" description="Disordered" evidence="1">
    <location>
        <begin position="288"/>
        <end position="309"/>
    </location>
</feature>
<evidence type="ECO:0000313" key="5">
    <source>
        <dbReference type="Proteomes" id="UP000539642"/>
    </source>
</evidence>
<proteinExistence type="predicted"/>
<dbReference type="PANTHER" id="PTHR36698:SF2">
    <property type="entry name" value="MCE_MLAD DOMAIN-CONTAINING PROTEIN"/>
    <property type="match status" value="1"/>
</dbReference>
<keyword evidence="2" id="KW-0812">Transmembrane</keyword>
<dbReference type="Pfam" id="PF02470">
    <property type="entry name" value="MlaD"/>
    <property type="match status" value="1"/>
</dbReference>
<reference evidence="4 5" key="1">
    <citation type="submission" date="2020-08" db="EMBL/GenBank/DDBJ databases">
        <title>Genomic Encyclopedia of Type Strains, Phase IV (KMG-IV): sequencing the most valuable type-strain genomes for metagenomic binning, comparative biology and taxonomic classification.</title>
        <authorList>
            <person name="Goeker M."/>
        </authorList>
    </citation>
    <scope>NUCLEOTIDE SEQUENCE [LARGE SCALE GENOMIC DNA]</scope>
    <source>
        <strain evidence="4 5">DSM 28570</strain>
    </source>
</reference>
<evidence type="ECO:0000256" key="2">
    <source>
        <dbReference type="SAM" id="Phobius"/>
    </source>
</evidence>
<sequence length="309" mass="33040">MDTKVNYAIVGVFVLALCAIFIAGVLWLAVGSGKVKGYGLYMSVINESVAGLNVDAPVKYMGVDVGKVQQIELDPANPQEVRLLFAIEKGTPIRENTVAVLKTQGLTGIAYVELSGSTPGSPLLAAKAPDQYPRIRSKPSLNTRLENVLTSVFAKLDRTSANVDAIFDDENREEVKKILASSALVLSTIAAHRQDISSFITNAAKTADDTSRAAPQIDPMLNRISKAADAVGAMAREATLASTDARVVFADVGSGVHQFTGDTLPETERLLAELNTLLVSLRRLSEQTERNPSSLLRGRQPVPLGPGER</sequence>
<accession>A0A840V015</accession>